<accession>A0A6J5SIZ3</accession>
<evidence type="ECO:0000313" key="3">
    <source>
        <dbReference type="EMBL" id="CAB5229378.1"/>
    </source>
</evidence>
<evidence type="ECO:0000313" key="2">
    <source>
        <dbReference type="EMBL" id="CAB4214268.1"/>
    </source>
</evidence>
<sequence length="79" mass="9275">MDIDLQRYYEDRFEMMASRGWLDFIEEMQKILDARDQLNAVNTEQQLHFAKGELSILSLIVNLQAVSEECHRSLDENIG</sequence>
<reference evidence="2" key="1">
    <citation type="submission" date="2020-05" db="EMBL/GenBank/DDBJ databases">
        <authorList>
            <person name="Chiriac C."/>
            <person name="Salcher M."/>
            <person name="Ghai R."/>
            <person name="Kavagutti S V."/>
        </authorList>
    </citation>
    <scope>NUCLEOTIDE SEQUENCE</scope>
</reference>
<dbReference type="EMBL" id="LR798402">
    <property type="protein sequence ID" value="CAB5229378.1"/>
    <property type="molecule type" value="Genomic_DNA"/>
</dbReference>
<name>A0A6J5SIZ3_9CAUD</name>
<dbReference type="EMBL" id="LR797402">
    <property type="protein sequence ID" value="CAB4214268.1"/>
    <property type="molecule type" value="Genomic_DNA"/>
</dbReference>
<dbReference type="EMBL" id="LR797046">
    <property type="protein sequence ID" value="CAB4183466.1"/>
    <property type="molecule type" value="Genomic_DNA"/>
</dbReference>
<protein>
    <submittedName>
        <fullName evidence="2">Uncharacterized protein</fullName>
    </submittedName>
</protein>
<gene>
    <name evidence="1" type="ORF">UFOVP1103_3</name>
    <name evidence="2" type="ORF">UFOVP1464_29</name>
    <name evidence="3" type="ORF">UFOVP1553_33</name>
</gene>
<evidence type="ECO:0000313" key="1">
    <source>
        <dbReference type="EMBL" id="CAB4183466.1"/>
    </source>
</evidence>
<proteinExistence type="predicted"/>
<organism evidence="2">
    <name type="scientific">uncultured Caudovirales phage</name>
    <dbReference type="NCBI Taxonomy" id="2100421"/>
    <lineage>
        <taxon>Viruses</taxon>
        <taxon>Duplodnaviria</taxon>
        <taxon>Heunggongvirae</taxon>
        <taxon>Uroviricota</taxon>
        <taxon>Caudoviricetes</taxon>
        <taxon>Peduoviridae</taxon>
        <taxon>Maltschvirus</taxon>
        <taxon>Maltschvirus maltsch</taxon>
    </lineage>
</organism>